<feature type="compositionally biased region" description="Low complexity" evidence="1">
    <location>
        <begin position="40"/>
        <end position="69"/>
    </location>
</feature>
<evidence type="ECO:0000313" key="3">
    <source>
        <dbReference type="Proteomes" id="UP001218188"/>
    </source>
</evidence>
<organism evidence="2 3">
    <name type="scientific">Mycena alexandri</name>
    <dbReference type="NCBI Taxonomy" id="1745969"/>
    <lineage>
        <taxon>Eukaryota</taxon>
        <taxon>Fungi</taxon>
        <taxon>Dikarya</taxon>
        <taxon>Basidiomycota</taxon>
        <taxon>Agaricomycotina</taxon>
        <taxon>Agaricomycetes</taxon>
        <taxon>Agaricomycetidae</taxon>
        <taxon>Agaricales</taxon>
        <taxon>Marasmiineae</taxon>
        <taxon>Mycenaceae</taxon>
        <taxon>Mycena</taxon>
    </lineage>
</organism>
<name>A0AAD6XB91_9AGAR</name>
<protein>
    <submittedName>
        <fullName evidence="2">Uncharacterized protein</fullName>
    </submittedName>
</protein>
<gene>
    <name evidence="2" type="ORF">C8F04DRAFT_721489</name>
</gene>
<accession>A0AAD6XB91</accession>
<sequence>MDFILWHCSLSLLRSRRGVSIYLVHVPLIHVRFNVRSLCSGTTSGSDSESESETSSSSGGSPSSDPESTARTAVPAAGGGGLSSESSESSNQSSESEKSAPPSVHSSLRMRSARSPYASSSHHLASHSSCSKSVYFSSKPTFIYESSSNKKFRSEYSSLNLSDENCVSAASRSCNLCSSNDSSWLVGI</sequence>
<evidence type="ECO:0000313" key="2">
    <source>
        <dbReference type="EMBL" id="KAJ7043522.1"/>
    </source>
</evidence>
<comment type="caution">
    <text evidence="2">The sequence shown here is derived from an EMBL/GenBank/DDBJ whole genome shotgun (WGS) entry which is preliminary data.</text>
</comment>
<reference evidence="2" key="1">
    <citation type="submission" date="2023-03" db="EMBL/GenBank/DDBJ databases">
        <title>Massive genome expansion in bonnet fungi (Mycena s.s.) driven by repeated elements and novel gene families across ecological guilds.</title>
        <authorList>
            <consortium name="Lawrence Berkeley National Laboratory"/>
            <person name="Harder C.B."/>
            <person name="Miyauchi S."/>
            <person name="Viragh M."/>
            <person name="Kuo A."/>
            <person name="Thoen E."/>
            <person name="Andreopoulos B."/>
            <person name="Lu D."/>
            <person name="Skrede I."/>
            <person name="Drula E."/>
            <person name="Henrissat B."/>
            <person name="Morin E."/>
            <person name="Kohler A."/>
            <person name="Barry K."/>
            <person name="LaButti K."/>
            <person name="Morin E."/>
            <person name="Salamov A."/>
            <person name="Lipzen A."/>
            <person name="Mereny Z."/>
            <person name="Hegedus B."/>
            <person name="Baldrian P."/>
            <person name="Stursova M."/>
            <person name="Weitz H."/>
            <person name="Taylor A."/>
            <person name="Grigoriev I.V."/>
            <person name="Nagy L.G."/>
            <person name="Martin F."/>
            <person name="Kauserud H."/>
        </authorList>
    </citation>
    <scope>NUCLEOTIDE SEQUENCE</scope>
    <source>
        <strain evidence="2">CBHHK200</strain>
    </source>
</reference>
<dbReference type="Proteomes" id="UP001218188">
    <property type="component" value="Unassembled WGS sequence"/>
</dbReference>
<dbReference type="EMBL" id="JARJCM010000009">
    <property type="protein sequence ID" value="KAJ7043522.1"/>
    <property type="molecule type" value="Genomic_DNA"/>
</dbReference>
<keyword evidence="3" id="KW-1185">Reference proteome</keyword>
<feature type="region of interest" description="Disordered" evidence="1">
    <location>
        <begin position="40"/>
        <end position="124"/>
    </location>
</feature>
<proteinExistence type="predicted"/>
<evidence type="ECO:0000256" key="1">
    <source>
        <dbReference type="SAM" id="MobiDB-lite"/>
    </source>
</evidence>
<feature type="compositionally biased region" description="Low complexity" evidence="1">
    <location>
        <begin position="83"/>
        <end position="94"/>
    </location>
</feature>
<dbReference type="AlphaFoldDB" id="A0AAD6XB91"/>